<comment type="cofactor">
    <cofactor evidence="1">
        <name>FAD</name>
        <dbReference type="ChEBI" id="CHEBI:57692"/>
    </cofactor>
</comment>
<evidence type="ECO:0000256" key="2">
    <source>
        <dbReference type="ARBA" id="ARBA00005189"/>
    </source>
</evidence>
<dbReference type="InterPro" id="IPR006089">
    <property type="entry name" value="Acyl-CoA_DH_CS"/>
</dbReference>
<dbReference type="GO" id="GO:0003995">
    <property type="term" value="F:acyl-CoA dehydrogenase activity"/>
    <property type="evidence" value="ECO:0007669"/>
    <property type="project" value="InterPro"/>
</dbReference>
<evidence type="ECO:0000256" key="3">
    <source>
        <dbReference type="ARBA" id="ARBA00009347"/>
    </source>
</evidence>
<evidence type="ECO:0000313" key="17">
    <source>
        <dbReference type="Proteomes" id="UP000887565"/>
    </source>
</evidence>
<comment type="pathway">
    <text evidence="2">Lipid metabolism.</text>
</comment>
<comment type="catalytic activity">
    <reaction evidence="13">
        <text>hexanoyl-CoA + oxidized [electron-transfer flavoprotein] + H(+) = (2E)-hexenoyl-CoA + reduced [electron-transfer flavoprotein]</text>
        <dbReference type="Rhea" id="RHEA:43464"/>
        <dbReference type="Rhea" id="RHEA-COMP:10685"/>
        <dbReference type="Rhea" id="RHEA-COMP:10686"/>
        <dbReference type="ChEBI" id="CHEBI:15378"/>
        <dbReference type="ChEBI" id="CHEBI:57692"/>
        <dbReference type="ChEBI" id="CHEBI:58307"/>
        <dbReference type="ChEBI" id="CHEBI:62077"/>
        <dbReference type="ChEBI" id="CHEBI:62620"/>
    </reaction>
    <physiologicalReaction direction="left-to-right" evidence="13">
        <dbReference type="Rhea" id="RHEA:43465"/>
    </physiologicalReaction>
</comment>
<reference evidence="18" key="1">
    <citation type="submission" date="2022-11" db="UniProtKB">
        <authorList>
            <consortium name="WormBaseParasite"/>
        </authorList>
    </citation>
    <scope>IDENTIFICATION</scope>
</reference>
<evidence type="ECO:0000256" key="5">
    <source>
        <dbReference type="ARBA" id="ARBA00022827"/>
    </source>
</evidence>
<keyword evidence="6" id="KW-0560">Oxidoreductase</keyword>
<dbReference type="AlphaFoldDB" id="A0A915ILE7"/>
<evidence type="ECO:0000256" key="6">
    <source>
        <dbReference type="ARBA" id="ARBA00023002"/>
    </source>
</evidence>
<evidence type="ECO:0000256" key="13">
    <source>
        <dbReference type="ARBA" id="ARBA00049192"/>
    </source>
</evidence>
<dbReference type="Proteomes" id="UP000887565">
    <property type="component" value="Unplaced"/>
</dbReference>
<sequence length="156" mass="17348">MHSDAVLGKVGHGYKYAIAVLNEGRIGIAAQMIGLSQGCLDCTVPYLKDRRQFGKRLWDFQAVQHQVADIVTQIEAARLLTYNAARTKEKGENVIKCGAMAKLFSSNVASFTTTKCIELLGGVGFTKDFPIEKFYRDCKIGKKDLVVYVYRYLSIA</sequence>
<evidence type="ECO:0000313" key="18">
    <source>
        <dbReference type="WBParaSite" id="nRc.2.0.1.t14699-RA"/>
    </source>
</evidence>
<evidence type="ECO:0000256" key="8">
    <source>
        <dbReference type="ARBA" id="ARBA00041537"/>
    </source>
</evidence>
<dbReference type="PANTHER" id="PTHR43884:SF1">
    <property type="entry name" value="SHORT_BRANCHED CHAIN SPECIFIC ACYL-COA DEHYDROGENASE, MITOCHONDRIAL"/>
    <property type="match status" value="1"/>
</dbReference>
<dbReference type="OMA" id="FHATENC"/>
<dbReference type="FunFam" id="1.20.140.10:FF:000004">
    <property type="entry name" value="Acyl-CoA dehydrogenase FadE25"/>
    <property type="match status" value="1"/>
</dbReference>
<dbReference type="WBParaSite" id="nRc.2.0.1.t14699-RA">
    <property type="protein sequence ID" value="nRc.2.0.1.t14699-RA"/>
    <property type="gene ID" value="nRc.2.0.1.g14699"/>
</dbReference>
<dbReference type="Pfam" id="PF00441">
    <property type="entry name" value="Acyl-CoA_dh_1"/>
    <property type="match status" value="1"/>
</dbReference>
<evidence type="ECO:0000256" key="9">
    <source>
        <dbReference type="ARBA" id="ARBA00042821"/>
    </source>
</evidence>
<comment type="catalytic activity">
    <reaction evidence="10">
        <text>valproyl-CoA + oxidized [electron-transfer flavoprotein] + H(+) = (2E)-2-propylpent-2-enoyl-CoA + reduced [electron-transfer flavoprotein]</text>
        <dbReference type="Rhea" id="RHEA:65344"/>
        <dbReference type="Rhea" id="RHEA-COMP:10685"/>
        <dbReference type="Rhea" id="RHEA-COMP:10686"/>
        <dbReference type="ChEBI" id="CHEBI:15378"/>
        <dbReference type="ChEBI" id="CHEBI:57692"/>
        <dbReference type="ChEBI" id="CHEBI:58307"/>
        <dbReference type="ChEBI" id="CHEBI:156457"/>
        <dbReference type="ChEBI" id="CHEBI:156458"/>
    </reaction>
    <physiologicalReaction direction="left-to-right" evidence="10">
        <dbReference type="Rhea" id="RHEA:65345"/>
    </physiologicalReaction>
</comment>
<dbReference type="SUPFAM" id="SSF47203">
    <property type="entry name" value="Acyl-CoA dehydrogenase C-terminal domain-like"/>
    <property type="match status" value="1"/>
</dbReference>
<evidence type="ECO:0000256" key="1">
    <source>
        <dbReference type="ARBA" id="ARBA00001974"/>
    </source>
</evidence>
<organism evidence="17 18">
    <name type="scientific">Romanomermis culicivorax</name>
    <name type="common">Nematode worm</name>
    <dbReference type="NCBI Taxonomy" id="13658"/>
    <lineage>
        <taxon>Eukaryota</taxon>
        <taxon>Metazoa</taxon>
        <taxon>Ecdysozoa</taxon>
        <taxon>Nematoda</taxon>
        <taxon>Enoplea</taxon>
        <taxon>Dorylaimia</taxon>
        <taxon>Mermithida</taxon>
        <taxon>Mermithoidea</taxon>
        <taxon>Mermithidae</taxon>
        <taxon>Romanomermis</taxon>
    </lineage>
</organism>
<evidence type="ECO:0000259" key="16">
    <source>
        <dbReference type="Pfam" id="PF00441"/>
    </source>
</evidence>
<comment type="catalytic activity">
    <reaction evidence="11">
        <text>(2R)-2-methylbutanoyl-CoA + oxidized [electron-transfer flavoprotein] + H(+) = ethylacryloyl-CoA + reduced [electron-transfer flavoprotein]</text>
        <dbReference type="Rhea" id="RHEA:65296"/>
        <dbReference type="Rhea" id="RHEA-COMP:10685"/>
        <dbReference type="Rhea" id="RHEA-COMP:10686"/>
        <dbReference type="ChEBI" id="CHEBI:15378"/>
        <dbReference type="ChEBI" id="CHEBI:57692"/>
        <dbReference type="ChEBI" id="CHEBI:58307"/>
        <dbReference type="ChEBI" id="CHEBI:156439"/>
        <dbReference type="ChEBI" id="CHEBI:156440"/>
    </reaction>
    <physiologicalReaction direction="left-to-right" evidence="11">
        <dbReference type="Rhea" id="RHEA:65297"/>
    </physiologicalReaction>
</comment>
<evidence type="ECO:0000256" key="7">
    <source>
        <dbReference type="ARBA" id="ARBA00039850"/>
    </source>
</evidence>
<keyword evidence="5" id="KW-0274">FAD</keyword>
<evidence type="ECO:0000256" key="11">
    <source>
        <dbReference type="ARBA" id="ARBA00048592"/>
    </source>
</evidence>
<accession>A0A915ILE7</accession>
<dbReference type="InterPro" id="IPR036250">
    <property type="entry name" value="AcylCo_DH-like_C"/>
</dbReference>
<feature type="domain" description="Acyl-CoA dehydrogenase/oxidase C-terminal" evidence="16">
    <location>
        <begin position="11"/>
        <end position="140"/>
    </location>
</feature>
<dbReference type="Gene3D" id="1.20.140.10">
    <property type="entry name" value="Butyryl-CoA Dehydrogenase, subunit A, domain 3"/>
    <property type="match status" value="1"/>
</dbReference>
<comment type="similarity">
    <text evidence="3">Belongs to the acyl-CoA dehydrogenase family.</text>
</comment>
<evidence type="ECO:0000256" key="12">
    <source>
        <dbReference type="ARBA" id="ARBA00049096"/>
    </source>
</evidence>
<evidence type="ECO:0000256" key="15">
    <source>
        <dbReference type="ARBA" id="ARBA00051903"/>
    </source>
</evidence>
<dbReference type="GO" id="GO:0005739">
    <property type="term" value="C:mitochondrion"/>
    <property type="evidence" value="ECO:0007669"/>
    <property type="project" value="TreeGrafter"/>
</dbReference>
<dbReference type="PANTHER" id="PTHR43884">
    <property type="entry name" value="ACYL-COA DEHYDROGENASE"/>
    <property type="match status" value="1"/>
</dbReference>
<comment type="catalytic activity">
    <reaction evidence="15">
        <text>2-methylpropanoyl-CoA + oxidized [electron-transfer flavoprotein] + H(+) = 2-methylpropenoyl-CoA + reduced [electron-transfer flavoprotein]</text>
        <dbReference type="Rhea" id="RHEA:44180"/>
        <dbReference type="Rhea" id="RHEA-COMP:10685"/>
        <dbReference type="Rhea" id="RHEA-COMP:10686"/>
        <dbReference type="ChEBI" id="CHEBI:15378"/>
        <dbReference type="ChEBI" id="CHEBI:57338"/>
        <dbReference type="ChEBI" id="CHEBI:57692"/>
        <dbReference type="ChEBI" id="CHEBI:58307"/>
        <dbReference type="ChEBI" id="CHEBI:62500"/>
    </reaction>
    <physiologicalReaction direction="left-to-right" evidence="15">
        <dbReference type="Rhea" id="RHEA:44181"/>
    </physiologicalReaction>
</comment>
<evidence type="ECO:0000256" key="10">
    <source>
        <dbReference type="ARBA" id="ARBA00048307"/>
    </source>
</evidence>
<comment type="catalytic activity">
    <reaction evidence="12">
        <text>butanoyl-CoA + oxidized [electron-transfer flavoprotein] + H(+) = (2E)-butenoyl-CoA + reduced [electron-transfer flavoprotein]</text>
        <dbReference type="Rhea" id="RHEA:24004"/>
        <dbReference type="Rhea" id="RHEA-COMP:10685"/>
        <dbReference type="Rhea" id="RHEA-COMP:10686"/>
        <dbReference type="ChEBI" id="CHEBI:15378"/>
        <dbReference type="ChEBI" id="CHEBI:57332"/>
        <dbReference type="ChEBI" id="CHEBI:57371"/>
        <dbReference type="ChEBI" id="CHEBI:57692"/>
        <dbReference type="ChEBI" id="CHEBI:58307"/>
    </reaction>
    <physiologicalReaction direction="left-to-right" evidence="12">
        <dbReference type="Rhea" id="RHEA:24005"/>
    </physiologicalReaction>
</comment>
<evidence type="ECO:0000256" key="14">
    <source>
        <dbReference type="ARBA" id="ARBA00049552"/>
    </source>
</evidence>
<keyword evidence="4" id="KW-0285">Flavoprotein</keyword>
<protein>
    <recommendedName>
        <fullName evidence="7">Short/branched chain specific acyl-CoA dehydrogenase, mitochondrial</fullName>
    </recommendedName>
    <alternativeName>
        <fullName evidence="9">2-methyl branched chain acyl-CoA dehydrogenase</fullName>
    </alternativeName>
    <alternativeName>
        <fullName evidence="8">2-methylbutyryl-coenzyme A dehydrogenase</fullName>
    </alternativeName>
</protein>
<dbReference type="PROSITE" id="PS00073">
    <property type="entry name" value="ACYL_COA_DH_2"/>
    <property type="match status" value="1"/>
</dbReference>
<comment type="catalytic activity">
    <reaction evidence="14">
        <text>(2S)-2-methylbutanoyl-CoA + oxidized [electron-transfer flavoprotein] + H(+) = (2E)-2-methylbut-2-enoyl-CoA + reduced [electron-transfer flavoprotein]</text>
        <dbReference type="Rhea" id="RHEA:48256"/>
        <dbReference type="Rhea" id="RHEA-COMP:10685"/>
        <dbReference type="Rhea" id="RHEA-COMP:10686"/>
        <dbReference type="ChEBI" id="CHEBI:15378"/>
        <dbReference type="ChEBI" id="CHEBI:57337"/>
        <dbReference type="ChEBI" id="CHEBI:57692"/>
        <dbReference type="ChEBI" id="CHEBI:58307"/>
        <dbReference type="ChEBI" id="CHEBI:88166"/>
    </reaction>
    <physiologicalReaction direction="left-to-right" evidence="14">
        <dbReference type="Rhea" id="RHEA:48257"/>
    </physiologicalReaction>
</comment>
<dbReference type="InterPro" id="IPR009075">
    <property type="entry name" value="AcylCo_DH/oxidase_C"/>
</dbReference>
<evidence type="ECO:0000256" key="4">
    <source>
        <dbReference type="ARBA" id="ARBA00022630"/>
    </source>
</evidence>
<keyword evidence="17" id="KW-1185">Reference proteome</keyword>
<proteinExistence type="inferred from homology"/>
<name>A0A915ILE7_ROMCU</name>